<name>A0A1H2DW58_9PSED</name>
<dbReference type="InterPro" id="IPR020845">
    <property type="entry name" value="AMP-binding_CS"/>
</dbReference>
<dbReference type="Gene3D" id="3.40.50.12780">
    <property type="entry name" value="N-terminal domain of ligase-like"/>
    <property type="match status" value="1"/>
</dbReference>
<dbReference type="AlphaFoldDB" id="A0A1H2DW58"/>
<dbReference type="GO" id="GO:0004467">
    <property type="term" value="F:long-chain fatty acid-CoA ligase activity"/>
    <property type="evidence" value="ECO:0007669"/>
    <property type="project" value="TreeGrafter"/>
</dbReference>
<protein>
    <submittedName>
        <fullName evidence="4">Long-chain acyl-CoA synthetase</fullName>
    </submittedName>
</protein>
<evidence type="ECO:0000256" key="1">
    <source>
        <dbReference type="ARBA" id="ARBA00022741"/>
    </source>
</evidence>
<dbReference type="Pfam" id="PF23562">
    <property type="entry name" value="AMP-binding_C_3"/>
    <property type="match status" value="1"/>
</dbReference>
<dbReference type="Proteomes" id="UP000243232">
    <property type="component" value="Chromosome I"/>
</dbReference>
<dbReference type="PANTHER" id="PTHR43272">
    <property type="entry name" value="LONG-CHAIN-FATTY-ACID--COA LIGASE"/>
    <property type="match status" value="1"/>
</dbReference>
<keyword evidence="1" id="KW-0547">Nucleotide-binding</keyword>
<keyword evidence="2" id="KW-0067">ATP-binding</keyword>
<dbReference type="Pfam" id="PF00501">
    <property type="entry name" value="AMP-binding"/>
    <property type="match status" value="1"/>
</dbReference>
<organism evidence="4 5">
    <name type="scientific">Pseudomonas pohangensis</name>
    <dbReference type="NCBI Taxonomy" id="364197"/>
    <lineage>
        <taxon>Bacteria</taxon>
        <taxon>Pseudomonadati</taxon>
        <taxon>Pseudomonadota</taxon>
        <taxon>Gammaproteobacteria</taxon>
        <taxon>Pseudomonadales</taxon>
        <taxon>Pseudomonadaceae</taxon>
        <taxon>Pseudomonas</taxon>
    </lineage>
</organism>
<dbReference type="STRING" id="364197.SAMN05216296_0084"/>
<feature type="domain" description="AMP-dependent synthetase/ligase" evidence="3">
    <location>
        <begin position="19"/>
        <end position="384"/>
    </location>
</feature>
<evidence type="ECO:0000313" key="4">
    <source>
        <dbReference type="EMBL" id="SDT87073.1"/>
    </source>
</evidence>
<dbReference type="PROSITE" id="PS00455">
    <property type="entry name" value="AMP_BINDING"/>
    <property type="match status" value="1"/>
</dbReference>
<gene>
    <name evidence="4" type="ORF">SAMN05216296_0084</name>
</gene>
<accession>A0A1H2DW58</accession>
<keyword evidence="5" id="KW-1185">Reference proteome</keyword>
<dbReference type="RefSeq" id="WP_090192566.1">
    <property type="nucleotide sequence ID" value="NZ_LT629785.1"/>
</dbReference>
<evidence type="ECO:0000259" key="3">
    <source>
        <dbReference type="Pfam" id="PF00501"/>
    </source>
</evidence>
<sequence length="546" mass="60723">MPTITSPKTPLQMFYHWESTTPHQVFLRQPHNLQWTEYTWSQVGDAVRRTASFMRSLELPAGSRIALWSSNSKDWPIVDLAIMLAGHISVPLYPGQDIASARYILEHSESALIFLGGFDQWEKADQAIPDSIPRVAMLGCKVPCQYALDDILEAFPPYTESPLPQPDDTFTIIYTSGTTGNPKGVEHAHITPGYTCPEMLAATKSEIGNTRFFSFLPMAHAAERIIVEMSSIYCNGQISFNEGLATFAEELRSVQPHLFFSVPRLWIKFKEGVDAKVPPAAQANLSAEMKAGIVRNLGLAEARTIITGAAPCPRDVQNWFIDLGVVLRDGYGMTENFIHGCIWTHNDQPKAGCVGRPIGPGVELKISDAGEVLFRSKGLMKGYYKEPGKTAEAIIDGWYHTGDSGRIDEDGCLWITGRISEVFKTSKGKFVRPTDLESHFGRCPLLSQYCVLGHGLDQPAALVSLSEPGQKLERAALQEELGRVLDEINAELPAWERMPQIFVTTDEWGIANGLLTPTMKLRRKQIEERYRPWIESGLGQGKVIFE</sequence>
<proteinExistence type="predicted"/>
<evidence type="ECO:0000256" key="2">
    <source>
        <dbReference type="ARBA" id="ARBA00022840"/>
    </source>
</evidence>
<evidence type="ECO:0000313" key="5">
    <source>
        <dbReference type="Proteomes" id="UP000243232"/>
    </source>
</evidence>
<dbReference type="SUPFAM" id="SSF56801">
    <property type="entry name" value="Acetyl-CoA synthetase-like"/>
    <property type="match status" value="1"/>
</dbReference>
<dbReference type="GO" id="GO:0005524">
    <property type="term" value="F:ATP binding"/>
    <property type="evidence" value="ECO:0007669"/>
    <property type="project" value="UniProtKB-KW"/>
</dbReference>
<dbReference type="EMBL" id="LT629785">
    <property type="protein sequence ID" value="SDT87073.1"/>
    <property type="molecule type" value="Genomic_DNA"/>
</dbReference>
<dbReference type="InterPro" id="IPR000873">
    <property type="entry name" value="AMP-dep_synth/lig_dom"/>
</dbReference>
<dbReference type="InterPro" id="IPR042099">
    <property type="entry name" value="ANL_N_sf"/>
</dbReference>
<reference evidence="5" key="1">
    <citation type="submission" date="2016-10" db="EMBL/GenBank/DDBJ databases">
        <authorList>
            <person name="Varghese N."/>
            <person name="Submissions S."/>
        </authorList>
    </citation>
    <scope>NUCLEOTIDE SEQUENCE [LARGE SCALE GENOMIC DNA]</scope>
    <source>
        <strain evidence="5">DSM 17875</strain>
    </source>
</reference>
<dbReference type="OrthoDB" id="9803968at2"/>
<dbReference type="PANTHER" id="PTHR43272:SF33">
    <property type="entry name" value="AMP-BINDING DOMAIN-CONTAINING PROTEIN-RELATED"/>
    <property type="match status" value="1"/>
</dbReference>
<dbReference type="GO" id="GO:0016020">
    <property type="term" value="C:membrane"/>
    <property type="evidence" value="ECO:0007669"/>
    <property type="project" value="TreeGrafter"/>
</dbReference>